<sequence>MAGEIDIFLAEQQTGKAFASRVKRNLLASIRSKTKQKTGKAFKTSVKPVFKNGFLDRITITTPYYIYPILTVGFEGTKKNGVNARLKALDFFNEALENGKLVNDLADAIGAQRAEQVVARINLTRSGNE</sequence>
<dbReference type="STRING" id="1041826.FCOL_05275"/>
<evidence type="ECO:0000313" key="1">
    <source>
        <dbReference type="EMBL" id="AEW85880.1"/>
    </source>
</evidence>
<gene>
    <name evidence="1" type="ordered locus">FCOL_05275</name>
</gene>
<proteinExistence type="predicted"/>
<reference evidence="1 2" key="1">
    <citation type="journal article" date="2012" name="J. Bacteriol.">
        <title>Genome Sequence of the Fish Pathogen Flavobacterium columnare ATCC 49512.</title>
        <authorList>
            <person name="Tekedar H.C."/>
            <person name="Karsi A."/>
            <person name="Gillaspy A.F."/>
            <person name="Dyer D.W."/>
            <person name="Benton N.R."/>
            <person name="Zaitshik J."/>
            <person name="Vamenta S."/>
            <person name="Banes M.M."/>
            <person name="Gulsoy N."/>
            <person name="Aboko-Cole M."/>
            <person name="Waldbieser G.C."/>
            <person name="Lawrence M.L."/>
        </authorList>
    </citation>
    <scope>NUCLEOTIDE SEQUENCE [LARGE SCALE GENOMIC DNA]</scope>
    <source>
        <strain evidence="2">ATCC 49512 / CIP 103533 / TG 44/87</strain>
    </source>
</reference>
<protein>
    <submittedName>
        <fullName evidence="1">Uncharacterized protein</fullName>
    </submittedName>
</protein>
<dbReference type="RefSeq" id="WP_014165159.1">
    <property type="nucleotide sequence ID" value="NC_016510.2"/>
</dbReference>
<dbReference type="KEGG" id="fco:FCOL_05275"/>
<dbReference type="HOGENOM" id="CLU_2094202_0_0_10"/>
<keyword evidence="2" id="KW-1185">Reference proteome</keyword>
<name>G8X9D3_FLACA</name>
<organism evidence="1 2">
    <name type="scientific">Flavobacterium columnare (strain ATCC 49512 / CIP 103533 / TG 44/87)</name>
    <dbReference type="NCBI Taxonomy" id="1041826"/>
    <lineage>
        <taxon>Bacteria</taxon>
        <taxon>Pseudomonadati</taxon>
        <taxon>Bacteroidota</taxon>
        <taxon>Flavobacteriia</taxon>
        <taxon>Flavobacteriales</taxon>
        <taxon>Flavobacteriaceae</taxon>
        <taxon>Flavobacterium</taxon>
    </lineage>
</organism>
<dbReference type="Proteomes" id="UP000005638">
    <property type="component" value="Chromosome"/>
</dbReference>
<evidence type="ECO:0000313" key="2">
    <source>
        <dbReference type="Proteomes" id="UP000005638"/>
    </source>
</evidence>
<dbReference type="AlphaFoldDB" id="G8X9D3"/>
<dbReference type="eggNOG" id="ENOG502ZGKB">
    <property type="taxonomic scope" value="Bacteria"/>
</dbReference>
<dbReference type="EMBL" id="CP003222">
    <property type="protein sequence ID" value="AEW85880.1"/>
    <property type="molecule type" value="Genomic_DNA"/>
</dbReference>
<accession>G8X9D3</accession>